<sequence>MSRNVEIAQSYFNAVAKGDFETVGSLLSDDVVWHQPGKGTQSGTYSGKPDLFAHLGNFMKWSNGTFAIDNIEYITGNGQLVAASINFKAEKGDKSMSMKGIDLLRIEGGVIKEVWLFSENIDTEDEFWTSAAES</sequence>
<dbReference type="Gene3D" id="3.10.450.50">
    <property type="match status" value="1"/>
</dbReference>
<dbReference type="Proteomes" id="UP000291819">
    <property type="component" value="Unassembled WGS sequence"/>
</dbReference>
<dbReference type="InterPro" id="IPR032710">
    <property type="entry name" value="NTF2-like_dom_sf"/>
</dbReference>
<organism evidence="2 3">
    <name type="scientific">Pedobacter kyonggii</name>
    <dbReference type="NCBI Taxonomy" id="1926871"/>
    <lineage>
        <taxon>Bacteria</taxon>
        <taxon>Pseudomonadati</taxon>
        <taxon>Bacteroidota</taxon>
        <taxon>Sphingobacteriia</taxon>
        <taxon>Sphingobacteriales</taxon>
        <taxon>Sphingobacteriaceae</taxon>
        <taxon>Pedobacter</taxon>
    </lineage>
</organism>
<dbReference type="SUPFAM" id="SSF54427">
    <property type="entry name" value="NTF2-like"/>
    <property type="match status" value="1"/>
</dbReference>
<comment type="caution">
    <text evidence="2">The sequence shown here is derived from an EMBL/GenBank/DDBJ whole genome shotgun (WGS) entry which is preliminary data.</text>
</comment>
<proteinExistence type="predicted"/>
<dbReference type="AlphaFoldDB" id="A0A4Q9HHU7"/>
<dbReference type="EMBL" id="SIXF01000002">
    <property type="protein sequence ID" value="TBO44549.1"/>
    <property type="molecule type" value="Genomic_DNA"/>
</dbReference>
<dbReference type="InterPro" id="IPR037401">
    <property type="entry name" value="SnoaL-like"/>
</dbReference>
<evidence type="ECO:0000259" key="1">
    <source>
        <dbReference type="Pfam" id="PF12680"/>
    </source>
</evidence>
<evidence type="ECO:0000313" key="2">
    <source>
        <dbReference type="EMBL" id="TBO44549.1"/>
    </source>
</evidence>
<feature type="domain" description="SnoaL-like" evidence="1">
    <location>
        <begin position="9"/>
        <end position="113"/>
    </location>
</feature>
<name>A0A4Q9HHU7_9SPHI</name>
<dbReference type="Pfam" id="PF12680">
    <property type="entry name" value="SnoaL_2"/>
    <property type="match status" value="1"/>
</dbReference>
<accession>A0A4Q9HHU7</accession>
<dbReference type="OrthoDB" id="7859473at2"/>
<reference evidence="2 3" key="1">
    <citation type="submission" date="2019-02" db="EMBL/GenBank/DDBJ databases">
        <title>Pedobacter kyonggii whole genome sequence analysis.</title>
        <authorList>
            <person name="Dahal R.H."/>
        </authorList>
    </citation>
    <scope>NUCLEOTIDE SEQUENCE [LARGE SCALE GENOMIC DNA]</scope>
    <source>
        <strain evidence="2 3">K-4-11-1</strain>
    </source>
</reference>
<evidence type="ECO:0000313" key="3">
    <source>
        <dbReference type="Proteomes" id="UP000291819"/>
    </source>
</evidence>
<keyword evidence="3" id="KW-1185">Reference proteome</keyword>
<protein>
    <submittedName>
        <fullName evidence="2">Nuclear transport factor 2 family protein</fullName>
    </submittedName>
</protein>
<gene>
    <name evidence="2" type="ORF">EYS08_03780</name>
</gene>